<dbReference type="AlphaFoldDB" id="A0A3P6A1R0"/>
<gene>
    <name evidence="1" type="ORF">BRAA03T10098Z</name>
</gene>
<dbReference type="EMBL" id="LR031572">
    <property type="protein sequence ID" value="VDC78880.1"/>
    <property type="molecule type" value="Genomic_DNA"/>
</dbReference>
<accession>A0A3P6A1R0</accession>
<sequence>MVSSVSFSVLSVSMSNYMSIRSLVVETTYYDSFSIKRSFNR</sequence>
<proteinExistence type="predicted"/>
<organism evidence="1">
    <name type="scientific">Brassica campestris</name>
    <name type="common">Field mustard</name>
    <dbReference type="NCBI Taxonomy" id="3711"/>
    <lineage>
        <taxon>Eukaryota</taxon>
        <taxon>Viridiplantae</taxon>
        <taxon>Streptophyta</taxon>
        <taxon>Embryophyta</taxon>
        <taxon>Tracheophyta</taxon>
        <taxon>Spermatophyta</taxon>
        <taxon>Magnoliopsida</taxon>
        <taxon>eudicotyledons</taxon>
        <taxon>Gunneridae</taxon>
        <taxon>Pentapetalae</taxon>
        <taxon>rosids</taxon>
        <taxon>malvids</taxon>
        <taxon>Brassicales</taxon>
        <taxon>Brassicaceae</taxon>
        <taxon>Brassiceae</taxon>
        <taxon>Brassica</taxon>
    </lineage>
</organism>
<protein>
    <submittedName>
        <fullName evidence="1">Uncharacterized protein</fullName>
    </submittedName>
</protein>
<evidence type="ECO:0000313" key="1">
    <source>
        <dbReference type="EMBL" id="VDC78880.1"/>
    </source>
</evidence>
<reference evidence="1" key="1">
    <citation type="submission" date="2018-11" db="EMBL/GenBank/DDBJ databases">
        <authorList>
            <consortium name="Genoscope - CEA"/>
            <person name="William W."/>
        </authorList>
    </citation>
    <scope>NUCLEOTIDE SEQUENCE</scope>
</reference>
<name>A0A3P6A1R0_BRACM</name>